<evidence type="ECO:0000256" key="1">
    <source>
        <dbReference type="SAM" id="Phobius"/>
    </source>
</evidence>
<reference evidence="2 3" key="1">
    <citation type="submission" date="2016-03" db="EMBL/GenBank/DDBJ databases">
        <title>Draft genome sequence of Flavobacterium fryxellicola DSM 16209.</title>
        <authorList>
            <person name="Shin S.-K."/>
            <person name="Yi H."/>
        </authorList>
    </citation>
    <scope>NUCLEOTIDE SEQUENCE [LARGE SCALE GENOMIC DNA]</scope>
    <source>
        <strain evidence="2 3">DSM 16209</strain>
    </source>
</reference>
<proteinExistence type="predicted"/>
<evidence type="ECO:0000313" key="3">
    <source>
        <dbReference type="Proteomes" id="UP000077164"/>
    </source>
</evidence>
<dbReference type="EMBL" id="LVJE01000011">
    <property type="protein sequence ID" value="OAB28544.1"/>
    <property type="molecule type" value="Genomic_DNA"/>
</dbReference>
<feature type="transmembrane region" description="Helical" evidence="1">
    <location>
        <begin position="94"/>
        <end position="110"/>
    </location>
</feature>
<dbReference type="Proteomes" id="UP000077164">
    <property type="component" value="Unassembled WGS sequence"/>
</dbReference>
<dbReference type="InterPro" id="IPR004891">
    <property type="entry name" value="Mercury-R_MerC"/>
</dbReference>
<dbReference type="GO" id="GO:0015097">
    <property type="term" value="F:mercury ion transmembrane transporter activity"/>
    <property type="evidence" value="ECO:0007669"/>
    <property type="project" value="InterPro"/>
</dbReference>
<keyword evidence="1" id="KW-1133">Transmembrane helix</keyword>
<dbReference type="Pfam" id="PF03203">
    <property type="entry name" value="MerC"/>
    <property type="match status" value="1"/>
</dbReference>
<feature type="transmembrane region" description="Helical" evidence="1">
    <location>
        <begin position="12"/>
        <end position="35"/>
    </location>
</feature>
<accession>A0A167XNK6</accession>
<dbReference type="AlphaFoldDB" id="A0A167XNK6"/>
<keyword evidence="1" id="KW-0812">Transmembrane</keyword>
<keyword evidence="1" id="KW-0472">Membrane</keyword>
<dbReference type="RefSeq" id="WP_066079181.1">
    <property type="nucleotide sequence ID" value="NZ_FRDK01000001.1"/>
</dbReference>
<evidence type="ECO:0000313" key="2">
    <source>
        <dbReference type="EMBL" id="OAB28544.1"/>
    </source>
</evidence>
<dbReference type="STRING" id="249352.SAMN05444395_101346"/>
<gene>
    <name evidence="2" type="ORF">FBFR_07565</name>
</gene>
<keyword evidence="3" id="KW-1185">Reference proteome</keyword>
<sequence length="118" mass="12952">MKNSTTKPYDILGISSATLCLLHCIVFPILTVIPFGFSDNAFIDAIFACIGMFVVSKVLMSPATNRVKCILIFSIILIITSVIVELLFDLHTELILVGGIGMIIGHLLNYKNHKNKSL</sequence>
<dbReference type="OrthoDB" id="1274419at2"/>
<protein>
    <submittedName>
        <fullName evidence="2">MerC mercury resistance protein</fullName>
    </submittedName>
</protein>
<name>A0A167XNK6_9FLAO</name>
<organism evidence="2 3">
    <name type="scientific">Flavobacterium fryxellicola</name>
    <dbReference type="NCBI Taxonomy" id="249352"/>
    <lineage>
        <taxon>Bacteria</taxon>
        <taxon>Pseudomonadati</taxon>
        <taxon>Bacteroidota</taxon>
        <taxon>Flavobacteriia</taxon>
        <taxon>Flavobacteriales</taxon>
        <taxon>Flavobacteriaceae</taxon>
        <taxon>Flavobacterium</taxon>
    </lineage>
</organism>
<feature type="transmembrane region" description="Helical" evidence="1">
    <location>
        <begin position="41"/>
        <end position="60"/>
    </location>
</feature>
<comment type="caution">
    <text evidence="2">The sequence shown here is derived from an EMBL/GenBank/DDBJ whole genome shotgun (WGS) entry which is preliminary data.</text>
</comment>
<dbReference type="GO" id="GO:0016020">
    <property type="term" value="C:membrane"/>
    <property type="evidence" value="ECO:0007669"/>
    <property type="project" value="InterPro"/>
</dbReference>
<feature type="transmembrane region" description="Helical" evidence="1">
    <location>
        <begin position="67"/>
        <end position="88"/>
    </location>
</feature>